<accession>A0A6M6JPR4</accession>
<dbReference type="GO" id="GO:0050660">
    <property type="term" value="F:flavin adenine dinucleotide binding"/>
    <property type="evidence" value="ECO:0007669"/>
    <property type="project" value="InterPro"/>
</dbReference>
<dbReference type="GO" id="GO:0033539">
    <property type="term" value="P:fatty acid beta-oxidation using acyl-CoA dehydrogenase"/>
    <property type="evidence" value="ECO:0007669"/>
    <property type="project" value="TreeGrafter"/>
</dbReference>
<dbReference type="PROSITE" id="PS00073">
    <property type="entry name" value="ACYL_COA_DH_2"/>
    <property type="match status" value="1"/>
</dbReference>
<organism evidence="11 12">
    <name type="scientific">Pseudonocardia broussonetiae</name>
    <dbReference type="NCBI Taxonomy" id="2736640"/>
    <lineage>
        <taxon>Bacteria</taxon>
        <taxon>Bacillati</taxon>
        <taxon>Actinomycetota</taxon>
        <taxon>Actinomycetes</taxon>
        <taxon>Pseudonocardiales</taxon>
        <taxon>Pseudonocardiaceae</taxon>
        <taxon>Pseudonocardia</taxon>
    </lineage>
</organism>
<evidence type="ECO:0000259" key="9">
    <source>
        <dbReference type="Pfam" id="PF02770"/>
    </source>
</evidence>
<feature type="domain" description="Acyl-CoA oxidase/dehydrogenase middle" evidence="9">
    <location>
        <begin position="128"/>
        <end position="208"/>
    </location>
</feature>
<evidence type="ECO:0000259" key="10">
    <source>
        <dbReference type="Pfam" id="PF02771"/>
    </source>
</evidence>
<dbReference type="InterPro" id="IPR036250">
    <property type="entry name" value="AcylCo_DH-like_C"/>
</dbReference>
<dbReference type="GO" id="GO:0005737">
    <property type="term" value="C:cytoplasm"/>
    <property type="evidence" value="ECO:0007669"/>
    <property type="project" value="TreeGrafter"/>
</dbReference>
<dbReference type="Gene3D" id="1.10.540.10">
    <property type="entry name" value="Acyl-CoA dehydrogenase/oxidase, N-terminal domain"/>
    <property type="match status" value="1"/>
</dbReference>
<evidence type="ECO:0000256" key="4">
    <source>
        <dbReference type="ARBA" id="ARBA00022630"/>
    </source>
</evidence>
<dbReference type="PANTHER" id="PTHR48083">
    <property type="entry name" value="MEDIUM-CHAIN SPECIFIC ACYL-COA DEHYDROGENASE, MITOCHONDRIAL-RELATED"/>
    <property type="match status" value="1"/>
</dbReference>
<keyword evidence="5 7" id="KW-0274">FAD</keyword>
<comment type="cofactor">
    <cofactor evidence="1 7">
        <name>FAD</name>
        <dbReference type="ChEBI" id="CHEBI:57692"/>
    </cofactor>
</comment>
<feature type="domain" description="Acyl-CoA dehydrogenase/oxidase C-terminal" evidence="8">
    <location>
        <begin position="239"/>
        <end position="387"/>
    </location>
</feature>
<dbReference type="Gene3D" id="1.20.140.10">
    <property type="entry name" value="Butyryl-CoA Dehydrogenase, subunit A, domain 3"/>
    <property type="match status" value="1"/>
</dbReference>
<reference evidence="11 12" key="1">
    <citation type="submission" date="2020-05" db="EMBL/GenBank/DDBJ databases">
        <authorList>
            <person name="Mo P."/>
        </authorList>
    </citation>
    <scope>NUCLEOTIDE SEQUENCE [LARGE SCALE GENOMIC DNA]</scope>
    <source>
        <strain evidence="11 12">Gen01</strain>
    </source>
</reference>
<dbReference type="InterPro" id="IPR050741">
    <property type="entry name" value="Acyl-CoA_dehydrogenase"/>
</dbReference>
<evidence type="ECO:0000259" key="8">
    <source>
        <dbReference type="Pfam" id="PF00441"/>
    </source>
</evidence>
<dbReference type="KEGG" id="pbro:HOP40_32345"/>
<dbReference type="Pfam" id="PF02771">
    <property type="entry name" value="Acyl-CoA_dh_N"/>
    <property type="match status" value="1"/>
</dbReference>
<dbReference type="PANTHER" id="PTHR48083:SF13">
    <property type="entry name" value="ACYL-COA DEHYDROGENASE FAMILY MEMBER 11"/>
    <property type="match status" value="1"/>
</dbReference>
<dbReference type="InterPro" id="IPR006091">
    <property type="entry name" value="Acyl-CoA_Oxase/DH_mid-dom"/>
</dbReference>
<evidence type="ECO:0000256" key="7">
    <source>
        <dbReference type="RuleBase" id="RU362125"/>
    </source>
</evidence>
<evidence type="ECO:0000256" key="6">
    <source>
        <dbReference type="ARBA" id="ARBA00023002"/>
    </source>
</evidence>
<evidence type="ECO:0000256" key="2">
    <source>
        <dbReference type="ARBA" id="ARBA00009347"/>
    </source>
</evidence>
<dbReference type="InterPro" id="IPR009100">
    <property type="entry name" value="AcylCoA_DH/oxidase_NM_dom_sf"/>
</dbReference>
<dbReference type="InterPro" id="IPR006089">
    <property type="entry name" value="Acyl-CoA_DH_CS"/>
</dbReference>
<keyword evidence="6 7" id="KW-0560">Oxidoreductase</keyword>
<proteinExistence type="inferred from homology"/>
<dbReference type="InterPro" id="IPR013786">
    <property type="entry name" value="AcylCoA_DH/ox_N"/>
</dbReference>
<sequence length="397" mass="42484">MAVDLAPEPAVAELVTRTAQFVRDVVVPVEVANDGVVPSESVRRELQAAAKEAGVFAPHVSPEYGGHGLDMCARAAVFEEAGYSLLGPVALNIAAPDEGNMHMLEAIATEDQKARYLAPLAAGDVRSCFAMTEPAPGAGSDPDALTTRAERVPGGWRIDGRKWFITGADGAAFAICMARTAGEPGDRGGATMFLVDADNPGMKVGRHVPTLDESLFGGHLEVDFDGCVVPDEAVIGEVDQGYRYAQVRLGPARMTHCMRWLGIARRAQDIAVAHAAQRELFGARLADLGMAQQMIADNEIDVAASRGLILRACWELDQGRSAGLEVSMAKTFTAEAVWRVVDRSLQLCGSVGVSGDLLLGRFLREVRPFRIYDGPSETHRWSIARRVVGRHTAAARA</sequence>
<comment type="subunit">
    <text evidence="3">Homodimer.</text>
</comment>
<dbReference type="Pfam" id="PF02770">
    <property type="entry name" value="Acyl-CoA_dh_M"/>
    <property type="match status" value="1"/>
</dbReference>
<dbReference type="GO" id="GO:0003995">
    <property type="term" value="F:acyl-CoA dehydrogenase activity"/>
    <property type="evidence" value="ECO:0007669"/>
    <property type="project" value="InterPro"/>
</dbReference>
<dbReference type="SUPFAM" id="SSF56645">
    <property type="entry name" value="Acyl-CoA dehydrogenase NM domain-like"/>
    <property type="match status" value="1"/>
</dbReference>
<keyword evidence="4 7" id="KW-0285">Flavoprotein</keyword>
<dbReference type="InterPro" id="IPR046373">
    <property type="entry name" value="Acyl-CoA_Oxase/DH_mid-dom_sf"/>
</dbReference>
<protein>
    <submittedName>
        <fullName evidence="11">Acyl-CoA dehydrogenase family protein</fullName>
    </submittedName>
</protein>
<evidence type="ECO:0000256" key="1">
    <source>
        <dbReference type="ARBA" id="ARBA00001974"/>
    </source>
</evidence>
<dbReference type="InterPro" id="IPR009075">
    <property type="entry name" value="AcylCo_DH/oxidase_C"/>
</dbReference>
<keyword evidence="12" id="KW-1185">Reference proteome</keyword>
<dbReference type="AlphaFoldDB" id="A0A6M6JPR4"/>
<dbReference type="RefSeq" id="WP_172166700.1">
    <property type="nucleotide sequence ID" value="NZ_CP053564.1"/>
</dbReference>
<dbReference type="SUPFAM" id="SSF47203">
    <property type="entry name" value="Acyl-CoA dehydrogenase C-terminal domain-like"/>
    <property type="match status" value="1"/>
</dbReference>
<evidence type="ECO:0000256" key="3">
    <source>
        <dbReference type="ARBA" id="ARBA00011738"/>
    </source>
</evidence>
<evidence type="ECO:0000313" key="12">
    <source>
        <dbReference type="Proteomes" id="UP000505377"/>
    </source>
</evidence>
<dbReference type="EMBL" id="CP053564">
    <property type="protein sequence ID" value="QJY49878.1"/>
    <property type="molecule type" value="Genomic_DNA"/>
</dbReference>
<evidence type="ECO:0000313" key="11">
    <source>
        <dbReference type="EMBL" id="QJY49878.1"/>
    </source>
</evidence>
<dbReference type="CDD" id="cd00567">
    <property type="entry name" value="ACAD"/>
    <property type="match status" value="1"/>
</dbReference>
<dbReference type="Proteomes" id="UP000505377">
    <property type="component" value="Chromosome"/>
</dbReference>
<feature type="domain" description="Acyl-CoA dehydrogenase/oxidase N-terminal" evidence="10">
    <location>
        <begin position="14"/>
        <end position="124"/>
    </location>
</feature>
<name>A0A6M6JPR4_9PSEU</name>
<gene>
    <name evidence="11" type="ORF">HOP40_32345</name>
</gene>
<dbReference type="InterPro" id="IPR037069">
    <property type="entry name" value="AcylCoA_DH/ox_N_sf"/>
</dbReference>
<comment type="similarity">
    <text evidence="2 7">Belongs to the acyl-CoA dehydrogenase family.</text>
</comment>
<dbReference type="Gene3D" id="2.40.110.10">
    <property type="entry name" value="Butyryl-CoA Dehydrogenase, subunit A, domain 2"/>
    <property type="match status" value="1"/>
</dbReference>
<dbReference type="Pfam" id="PF00441">
    <property type="entry name" value="Acyl-CoA_dh_1"/>
    <property type="match status" value="1"/>
</dbReference>
<evidence type="ECO:0000256" key="5">
    <source>
        <dbReference type="ARBA" id="ARBA00022827"/>
    </source>
</evidence>